<feature type="region of interest" description="Disordered" evidence="1">
    <location>
        <begin position="87"/>
        <end position="158"/>
    </location>
</feature>
<feature type="compositionally biased region" description="Acidic residues" evidence="1">
    <location>
        <begin position="118"/>
        <end position="131"/>
    </location>
</feature>
<dbReference type="AlphaFoldDB" id="A0A9W9KIQ5"/>
<accession>A0A9W9KIQ5</accession>
<evidence type="ECO:0000256" key="1">
    <source>
        <dbReference type="SAM" id="MobiDB-lite"/>
    </source>
</evidence>
<dbReference type="OrthoDB" id="10497063at2759"/>
<feature type="region of interest" description="Disordered" evidence="1">
    <location>
        <begin position="277"/>
        <end position="336"/>
    </location>
</feature>
<evidence type="ECO:0000313" key="2">
    <source>
        <dbReference type="EMBL" id="KAJ5106742.1"/>
    </source>
</evidence>
<organism evidence="2 3">
    <name type="scientific">Penicillium angulare</name>
    <dbReference type="NCBI Taxonomy" id="116970"/>
    <lineage>
        <taxon>Eukaryota</taxon>
        <taxon>Fungi</taxon>
        <taxon>Dikarya</taxon>
        <taxon>Ascomycota</taxon>
        <taxon>Pezizomycotina</taxon>
        <taxon>Eurotiomycetes</taxon>
        <taxon>Eurotiomycetidae</taxon>
        <taxon>Eurotiales</taxon>
        <taxon>Aspergillaceae</taxon>
        <taxon>Penicillium</taxon>
    </lineage>
</organism>
<evidence type="ECO:0000313" key="3">
    <source>
        <dbReference type="Proteomes" id="UP001149165"/>
    </source>
</evidence>
<dbReference type="Proteomes" id="UP001149165">
    <property type="component" value="Unassembled WGS sequence"/>
</dbReference>
<name>A0A9W9KIQ5_9EURO</name>
<sequence length="336" mass="38268">MSDSWPSLELLSNEHINLDELFDEYAEFRWELFNHTCCNPQAHASSSYVVGLVSKLNMIIDTLKNNVPRELMERNLTPHFVPDAIGSFEDPIPISSSEDEACSTDTEDVGEQLTEYDTSMDEDDGEDEDDDSMRLNQGYHYYPPSPIDLHRRSSSERESDLFNDHKLGITPQRPAGFQPDLSGSFQKENMYRESRQRATINNFADGIDHSRKFRRDYQNSERLPDSLVPGYYGINVADAGALSFEADPYNAPAWALTKKFIPPYYDYASGRIMATPQPQDATPTSHFEDNSSTVTAVQESRLARPVMTPRDRPLRRPAAVFDSVQIPQPSKRRRVE</sequence>
<feature type="compositionally biased region" description="Acidic residues" evidence="1">
    <location>
        <begin position="97"/>
        <end position="110"/>
    </location>
</feature>
<feature type="compositionally biased region" description="Basic and acidic residues" evidence="1">
    <location>
        <begin position="148"/>
        <end position="158"/>
    </location>
</feature>
<comment type="caution">
    <text evidence="2">The sequence shown here is derived from an EMBL/GenBank/DDBJ whole genome shotgun (WGS) entry which is preliminary data.</text>
</comment>
<protein>
    <submittedName>
        <fullName evidence="2">Uncharacterized protein</fullName>
    </submittedName>
</protein>
<reference evidence="2" key="1">
    <citation type="submission" date="2022-11" db="EMBL/GenBank/DDBJ databases">
        <authorList>
            <person name="Petersen C."/>
        </authorList>
    </citation>
    <scope>NUCLEOTIDE SEQUENCE</scope>
    <source>
        <strain evidence="2">IBT 30069</strain>
    </source>
</reference>
<dbReference type="EMBL" id="JAPQKH010000003">
    <property type="protein sequence ID" value="KAJ5106742.1"/>
    <property type="molecule type" value="Genomic_DNA"/>
</dbReference>
<gene>
    <name evidence="2" type="ORF">N7456_003417</name>
</gene>
<reference evidence="2" key="2">
    <citation type="journal article" date="2023" name="IMA Fungus">
        <title>Comparative genomic study of the Penicillium genus elucidates a diverse pangenome and 15 lateral gene transfer events.</title>
        <authorList>
            <person name="Petersen C."/>
            <person name="Sorensen T."/>
            <person name="Nielsen M.R."/>
            <person name="Sondergaard T.E."/>
            <person name="Sorensen J.L."/>
            <person name="Fitzpatrick D.A."/>
            <person name="Frisvad J.C."/>
            <person name="Nielsen K.L."/>
        </authorList>
    </citation>
    <scope>NUCLEOTIDE SEQUENCE</scope>
    <source>
        <strain evidence="2">IBT 30069</strain>
    </source>
</reference>
<proteinExistence type="predicted"/>
<keyword evidence="3" id="KW-1185">Reference proteome</keyword>
<feature type="compositionally biased region" description="Polar residues" evidence="1">
    <location>
        <begin position="277"/>
        <end position="298"/>
    </location>
</feature>